<dbReference type="PANTHER" id="PTHR34139:SF1">
    <property type="entry name" value="RNASE MJ1380-RELATED"/>
    <property type="match status" value="1"/>
</dbReference>
<proteinExistence type="inferred from homology"/>
<gene>
    <name evidence="7" type="ORF">IQ260_25575</name>
</gene>
<evidence type="ECO:0000256" key="2">
    <source>
        <dbReference type="ARBA" id="ARBA00022649"/>
    </source>
</evidence>
<dbReference type="GO" id="GO:0000166">
    <property type="term" value="F:nucleotide binding"/>
    <property type="evidence" value="ECO:0007669"/>
    <property type="project" value="UniProtKB-KW"/>
</dbReference>
<evidence type="ECO:0000313" key="7">
    <source>
        <dbReference type="EMBL" id="MBE9070016.1"/>
    </source>
</evidence>
<dbReference type="GO" id="GO:0110001">
    <property type="term" value="C:toxin-antitoxin complex"/>
    <property type="evidence" value="ECO:0007669"/>
    <property type="project" value="InterPro"/>
</dbReference>
<protein>
    <submittedName>
        <fullName evidence="7">DUF86 domain-containing protein</fullName>
    </submittedName>
</protein>
<dbReference type="AlphaFoldDB" id="A0A928ZYZ2"/>
<name>A0A928ZYZ2_LEPEC</name>
<keyword evidence="8" id="KW-1185">Reference proteome</keyword>
<organism evidence="7 8">
    <name type="scientific">Leptolyngbya cf. ectocarpi LEGE 11479</name>
    <dbReference type="NCBI Taxonomy" id="1828722"/>
    <lineage>
        <taxon>Bacteria</taxon>
        <taxon>Bacillati</taxon>
        <taxon>Cyanobacteriota</taxon>
        <taxon>Cyanophyceae</taxon>
        <taxon>Leptolyngbyales</taxon>
        <taxon>Leptolyngbyaceae</taxon>
        <taxon>Leptolyngbya group</taxon>
        <taxon>Leptolyngbya</taxon>
    </lineage>
</organism>
<evidence type="ECO:0000256" key="5">
    <source>
        <dbReference type="ARBA" id="ARBA00022801"/>
    </source>
</evidence>
<keyword evidence="1" id="KW-0597">Phosphoprotein</keyword>
<evidence type="ECO:0000256" key="6">
    <source>
        <dbReference type="ARBA" id="ARBA00024207"/>
    </source>
</evidence>
<keyword evidence="5" id="KW-0378">Hydrolase</keyword>
<evidence type="ECO:0000256" key="4">
    <source>
        <dbReference type="ARBA" id="ARBA00022741"/>
    </source>
</evidence>
<keyword evidence="3" id="KW-0540">Nuclease</keyword>
<sequence>MAFLAISLAFLSGLLSKEELAKNDEKQSATLYQIIIIGEATKRLSSEFRSRYPMIPWAEIAGMRDILAHQYDRINLNTLWSVIQDDIPELLALLQPILADISGDS</sequence>
<dbReference type="InterPro" id="IPR008201">
    <property type="entry name" value="HepT-like"/>
</dbReference>
<dbReference type="Proteomes" id="UP000615026">
    <property type="component" value="Unassembled WGS sequence"/>
</dbReference>
<dbReference type="InterPro" id="IPR037038">
    <property type="entry name" value="HepT-like_sf"/>
</dbReference>
<evidence type="ECO:0000256" key="3">
    <source>
        <dbReference type="ARBA" id="ARBA00022722"/>
    </source>
</evidence>
<dbReference type="GO" id="GO:0004540">
    <property type="term" value="F:RNA nuclease activity"/>
    <property type="evidence" value="ECO:0007669"/>
    <property type="project" value="InterPro"/>
</dbReference>
<keyword evidence="4" id="KW-0547">Nucleotide-binding</keyword>
<comment type="similarity">
    <text evidence="6">Belongs to the HepT RNase toxin family.</text>
</comment>
<dbReference type="Gene3D" id="1.20.120.580">
    <property type="entry name" value="bsu32300-like"/>
    <property type="match status" value="1"/>
</dbReference>
<dbReference type="EMBL" id="JADEXP010000359">
    <property type="protein sequence ID" value="MBE9070016.1"/>
    <property type="molecule type" value="Genomic_DNA"/>
</dbReference>
<accession>A0A928ZYZ2</accession>
<reference evidence="7" key="1">
    <citation type="submission" date="2020-10" db="EMBL/GenBank/DDBJ databases">
        <authorList>
            <person name="Castelo-Branco R."/>
            <person name="Eusebio N."/>
            <person name="Adriana R."/>
            <person name="Vieira A."/>
            <person name="Brugerolle De Fraissinette N."/>
            <person name="Rezende De Castro R."/>
            <person name="Schneider M.P."/>
            <person name="Vasconcelos V."/>
            <person name="Leao P.N."/>
        </authorList>
    </citation>
    <scope>NUCLEOTIDE SEQUENCE</scope>
    <source>
        <strain evidence="7">LEGE 11479</strain>
    </source>
</reference>
<comment type="caution">
    <text evidence="7">The sequence shown here is derived from an EMBL/GenBank/DDBJ whole genome shotgun (WGS) entry which is preliminary data.</text>
</comment>
<dbReference type="PANTHER" id="PTHR34139">
    <property type="entry name" value="UPF0331 PROTEIN MJ0127"/>
    <property type="match status" value="1"/>
</dbReference>
<evidence type="ECO:0000256" key="1">
    <source>
        <dbReference type="ARBA" id="ARBA00022553"/>
    </source>
</evidence>
<dbReference type="Pfam" id="PF01934">
    <property type="entry name" value="HepT-like"/>
    <property type="match status" value="1"/>
</dbReference>
<dbReference type="GO" id="GO:0016787">
    <property type="term" value="F:hydrolase activity"/>
    <property type="evidence" value="ECO:0007669"/>
    <property type="project" value="UniProtKB-KW"/>
</dbReference>
<dbReference type="InterPro" id="IPR051813">
    <property type="entry name" value="HepT_RNase_toxin"/>
</dbReference>
<keyword evidence="2" id="KW-1277">Toxin-antitoxin system</keyword>
<evidence type="ECO:0000313" key="8">
    <source>
        <dbReference type="Proteomes" id="UP000615026"/>
    </source>
</evidence>